<name>A0A1M7IE79_9RHOB</name>
<keyword evidence="2" id="KW-1185">Reference proteome</keyword>
<dbReference type="AlphaFoldDB" id="A0A1M7IE79"/>
<organism evidence="1 2">
    <name type="scientific">Roseovarius litoreus</name>
    <dbReference type="NCBI Taxonomy" id="1155722"/>
    <lineage>
        <taxon>Bacteria</taxon>
        <taxon>Pseudomonadati</taxon>
        <taxon>Pseudomonadota</taxon>
        <taxon>Alphaproteobacteria</taxon>
        <taxon>Rhodobacterales</taxon>
        <taxon>Roseobacteraceae</taxon>
        <taxon>Roseovarius</taxon>
    </lineage>
</organism>
<dbReference type="EMBL" id="FRCB01000007">
    <property type="protein sequence ID" value="SHM38747.1"/>
    <property type="molecule type" value="Genomic_DNA"/>
</dbReference>
<dbReference type="Proteomes" id="UP000322545">
    <property type="component" value="Unassembled WGS sequence"/>
</dbReference>
<evidence type="ECO:0000313" key="1">
    <source>
        <dbReference type="EMBL" id="SHM38747.1"/>
    </source>
</evidence>
<reference evidence="1 2" key="1">
    <citation type="submission" date="2016-11" db="EMBL/GenBank/DDBJ databases">
        <authorList>
            <person name="Varghese N."/>
            <person name="Submissions S."/>
        </authorList>
    </citation>
    <scope>NUCLEOTIDE SEQUENCE [LARGE SCALE GENOMIC DNA]</scope>
    <source>
        <strain evidence="1 2">DSM 28249</strain>
    </source>
</reference>
<evidence type="ECO:0000313" key="2">
    <source>
        <dbReference type="Proteomes" id="UP000322545"/>
    </source>
</evidence>
<protein>
    <submittedName>
        <fullName evidence="1">Uncharacterized protein</fullName>
    </submittedName>
</protein>
<accession>A0A1M7IE79</accession>
<gene>
    <name evidence="1" type="ORF">SAMN05443432_10726</name>
</gene>
<sequence length="35" mass="3838">MTGSFECFFQPLNLENFADQHSPVGGCTQMDSEGL</sequence>
<proteinExistence type="predicted"/>